<name>A0A3B8WK90_MARNT</name>
<dbReference type="InterPro" id="IPR007693">
    <property type="entry name" value="DNA_helicase_DnaB-like_N"/>
</dbReference>
<keyword evidence="2" id="KW-0235">DNA replication</keyword>
<dbReference type="SUPFAM" id="SSF48024">
    <property type="entry name" value="N-terminal domain of DnaB helicase"/>
    <property type="match status" value="1"/>
</dbReference>
<keyword evidence="3" id="KW-0238">DNA-binding</keyword>
<evidence type="ECO:0000313" key="6">
    <source>
        <dbReference type="Proteomes" id="UP000261325"/>
    </source>
</evidence>
<dbReference type="EMBL" id="DLYI01000313">
    <property type="protein sequence ID" value="HAC30684.1"/>
    <property type="molecule type" value="Genomic_DNA"/>
</dbReference>
<protein>
    <recommendedName>
        <fullName evidence="4">DNA helicase DnaB-like N-terminal domain-containing protein</fullName>
    </recommendedName>
</protein>
<proteinExistence type="predicted"/>
<dbReference type="GO" id="GO:0006269">
    <property type="term" value="P:DNA replication, synthesis of primer"/>
    <property type="evidence" value="ECO:0007669"/>
    <property type="project" value="UniProtKB-KW"/>
</dbReference>
<dbReference type="Gene3D" id="1.10.860.10">
    <property type="entry name" value="DNAb Helicase, Chain A"/>
    <property type="match status" value="1"/>
</dbReference>
<evidence type="ECO:0000256" key="1">
    <source>
        <dbReference type="ARBA" id="ARBA00022515"/>
    </source>
</evidence>
<organism evidence="5 6">
    <name type="scientific">Marinobacter nauticus</name>
    <name type="common">Marinobacter hydrocarbonoclasticus</name>
    <name type="synonym">Marinobacter aquaeolei</name>
    <dbReference type="NCBI Taxonomy" id="2743"/>
    <lineage>
        <taxon>Bacteria</taxon>
        <taxon>Pseudomonadati</taxon>
        <taxon>Pseudomonadota</taxon>
        <taxon>Gammaproteobacteria</taxon>
        <taxon>Pseudomonadales</taxon>
        <taxon>Marinobacteraceae</taxon>
        <taxon>Marinobacter</taxon>
    </lineage>
</organism>
<dbReference type="GO" id="GO:0003678">
    <property type="term" value="F:DNA helicase activity"/>
    <property type="evidence" value="ECO:0007669"/>
    <property type="project" value="InterPro"/>
</dbReference>
<dbReference type="GO" id="GO:1990077">
    <property type="term" value="C:primosome complex"/>
    <property type="evidence" value="ECO:0007669"/>
    <property type="project" value="UniProtKB-KW"/>
</dbReference>
<keyword evidence="1" id="KW-0639">Primosome</keyword>
<reference evidence="5 6" key="1">
    <citation type="journal article" date="2018" name="Nat. Biotechnol.">
        <title>A standardized bacterial taxonomy based on genome phylogeny substantially revises the tree of life.</title>
        <authorList>
            <person name="Parks D.H."/>
            <person name="Chuvochina M."/>
            <person name="Waite D.W."/>
            <person name="Rinke C."/>
            <person name="Skarshewski A."/>
            <person name="Chaumeil P.A."/>
            <person name="Hugenholtz P."/>
        </authorList>
    </citation>
    <scope>NUCLEOTIDE SEQUENCE [LARGE SCALE GENOMIC DNA]</scope>
    <source>
        <strain evidence="5">UBA9049</strain>
    </source>
</reference>
<dbReference type="GO" id="GO:0003677">
    <property type="term" value="F:DNA binding"/>
    <property type="evidence" value="ECO:0007669"/>
    <property type="project" value="UniProtKB-KW"/>
</dbReference>
<gene>
    <name evidence="5" type="ORF">DCF82_23200</name>
</gene>
<dbReference type="InterPro" id="IPR016136">
    <property type="entry name" value="DNA_helicase_N/primase_C"/>
</dbReference>
<comment type="caution">
    <text evidence="5">The sequence shown here is derived from an EMBL/GenBank/DDBJ whole genome shotgun (WGS) entry which is preliminary data.</text>
</comment>
<feature type="domain" description="DNA helicase DnaB-like N-terminal" evidence="4">
    <location>
        <begin position="15"/>
        <end position="76"/>
    </location>
</feature>
<evidence type="ECO:0000256" key="3">
    <source>
        <dbReference type="ARBA" id="ARBA00023125"/>
    </source>
</evidence>
<evidence type="ECO:0000313" key="5">
    <source>
        <dbReference type="EMBL" id="HAC30684.1"/>
    </source>
</evidence>
<dbReference type="GO" id="GO:0005524">
    <property type="term" value="F:ATP binding"/>
    <property type="evidence" value="ECO:0007669"/>
    <property type="project" value="InterPro"/>
</dbReference>
<evidence type="ECO:0000256" key="2">
    <source>
        <dbReference type="ARBA" id="ARBA00022705"/>
    </source>
</evidence>
<evidence type="ECO:0000259" key="4">
    <source>
        <dbReference type="Pfam" id="PF00772"/>
    </source>
</evidence>
<feature type="non-terminal residue" evidence="5">
    <location>
        <position position="82"/>
    </location>
</feature>
<dbReference type="AlphaFoldDB" id="A0A3B8WK90"/>
<sequence length="82" mass="9441">MDRRWLHLPGDCVVSIQAEQEVIAAMVNHPFLAKECDLTPDEFQSDVLQDIYRAMQYLVAQNREFDLLTLTDELTKGRMSIG</sequence>
<dbReference type="Proteomes" id="UP000261325">
    <property type="component" value="Unassembled WGS sequence"/>
</dbReference>
<dbReference type="InterPro" id="IPR036185">
    <property type="entry name" value="DNA_heli_DnaB-like_N_sf"/>
</dbReference>
<dbReference type="Pfam" id="PF00772">
    <property type="entry name" value="DnaB"/>
    <property type="match status" value="1"/>
</dbReference>
<accession>A0A3B8WK90</accession>